<name>A0A345BL62_9CAUD</name>
<evidence type="ECO:0000313" key="2">
    <source>
        <dbReference type="Proteomes" id="UP000258581"/>
    </source>
</evidence>
<protein>
    <submittedName>
        <fullName evidence="1">Uncharacterized protein</fullName>
    </submittedName>
</protein>
<dbReference type="EMBL" id="MH426724">
    <property type="protein sequence ID" value="AXF51183.1"/>
    <property type="molecule type" value="Genomic_DNA"/>
</dbReference>
<evidence type="ECO:0000313" key="1">
    <source>
        <dbReference type="EMBL" id="AXF51183.1"/>
    </source>
</evidence>
<organism evidence="1 2">
    <name type="scientific">Erwinia phage Wellington</name>
    <dbReference type="NCBI Taxonomy" id="2267653"/>
    <lineage>
        <taxon>Viruses</taxon>
        <taxon>Duplodnaviria</taxon>
        <taxon>Heunggongvirae</taxon>
        <taxon>Uroviricota</taxon>
        <taxon>Caudoviricetes</taxon>
        <taxon>Chimalliviridae</taxon>
        <taxon>Wellingtonvirus</taxon>
        <taxon>Wellingtonvirus wellington</taxon>
    </lineage>
</organism>
<gene>
    <name evidence="1" type="ORF">WELLINGTON_52</name>
</gene>
<proteinExistence type="predicted"/>
<dbReference type="Proteomes" id="UP000258581">
    <property type="component" value="Segment"/>
</dbReference>
<reference evidence="2" key="1">
    <citation type="submission" date="2018-06" db="EMBL/GenBank/DDBJ databases">
        <authorList>
            <person name="Sharma R."/>
            <person name="James B."/>
            <person name="Berg J.A."/>
            <person name="Breakwell D.P."/>
            <person name="Hope S."/>
            <person name="Grose J.H."/>
        </authorList>
    </citation>
    <scope>NUCLEOTIDE SEQUENCE [LARGE SCALE GENOMIC DNA]</scope>
</reference>
<sequence length="147" mass="16977">MAQSIRRYWLDSEHVSTETIITTLKLDATSLFKSRKGKPITYQEAHDTLLGAFDDAIEHDTGPNSVFFSDFDDPLTGSLLDIWLDTYIRERIGERFNLSFDEFLDRPRYEIMRMISVVGRYNAVVNREINKAGKDVDSLEQQLHGKT</sequence>
<keyword evidence="2" id="KW-1185">Reference proteome</keyword>
<accession>A0A345BL62</accession>